<reference evidence="1 2" key="1">
    <citation type="submission" date="2013-12" db="EMBL/GenBank/DDBJ databases">
        <title>Draft genome of the parsitic nematode Ancylostoma duodenale.</title>
        <authorList>
            <person name="Mitreva M."/>
        </authorList>
    </citation>
    <scope>NUCLEOTIDE SEQUENCE [LARGE SCALE GENOMIC DNA]</scope>
    <source>
        <strain evidence="1 2">Zhejiang</strain>
    </source>
</reference>
<dbReference type="OrthoDB" id="16464at2759"/>
<dbReference type="AlphaFoldDB" id="A0A0C2DQ52"/>
<name>A0A0C2DQ52_9BILA</name>
<protein>
    <recommendedName>
        <fullName evidence="3">NAD-dependent epimerase/dehydratase domain-containing protein</fullName>
    </recommendedName>
</protein>
<evidence type="ECO:0000313" key="1">
    <source>
        <dbReference type="EMBL" id="KIH64797.1"/>
    </source>
</evidence>
<accession>A0A0C2DQ52</accession>
<sequence>MLHSYVVSYHLPLAIARLSLGLINDSMEQRIEGVDSVNLFTIEDAIKGILLAAERTENAEIWNIGGSRDYLAEDVRQVSTSKVKKVGILVLNGNDSTCSASPSTLNCEKARNELGFVAEGDEIKALSHLRESPTIPQPAQSAAKILIYGSKGWIGRQFIQLVQKQDIAYVEATTRPGTDADEIIRDEIVRVAPSHVVSMIGRTHGDGRWSW</sequence>
<evidence type="ECO:0000313" key="2">
    <source>
        <dbReference type="Proteomes" id="UP000054047"/>
    </source>
</evidence>
<evidence type="ECO:0008006" key="3">
    <source>
        <dbReference type="Google" id="ProtNLM"/>
    </source>
</evidence>
<dbReference type="Proteomes" id="UP000054047">
    <property type="component" value="Unassembled WGS sequence"/>
</dbReference>
<dbReference type="EMBL" id="KN727870">
    <property type="protein sequence ID" value="KIH64797.1"/>
    <property type="molecule type" value="Genomic_DNA"/>
</dbReference>
<organism evidence="1 2">
    <name type="scientific">Ancylostoma duodenale</name>
    <dbReference type="NCBI Taxonomy" id="51022"/>
    <lineage>
        <taxon>Eukaryota</taxon>
        <taxon>Metazoa</taxon>
        <taxon>Ecdysozoa</taxon>
        <taxon>Nematoda</taxon>
        <taxon>Chromadorea</taxon>
        <taxon>Rhabditida</taxon>
        <taxon>Rhabditina</taxon>
        <taxon>Rhabditomorpha</taxon>
        <taxon>Strongyloidea</taxon>
        <taxon>Ancylostomatidae</taxon>
        <taxon>Ancylostomatinae</taxon>
        <taxon>Ancylostoma</taxon>
    </lineage>
</organism>
<gene>
    <name evidence="1" type="ORF">ANCDUO_04893</name>
</gene>
<proteinExistence type="predicted"/>
<keyword evidence="2" id="KW-1185">Reference proteome</keyword>